<keyword evidence="1" id="KW-0238">DNA-binding</keyword>
<accession>A0A975GZW9</accession>
<evidence type="ECO:0000313" key="2">
    <source>
        <dbReference type="Proteomes" id="UP000663918"/>
    </source>
</evidence>
<dbReference type="AlphaFoldDB" id="A0A975GZW9"/>
<gene>
    <name evidence="1" type="ORF">IFJ75_09615</name>
</gene>
<evidence type="ECO:0000313" key="1">
    <source>
        <dbReference type="EMBL" id="QTC93070.1"/>
    </source>
</evidence>
<protein>
    <submittedName>
        <fullName evidence="1">MmcQ/YjbR family DNA-binding protein</fullName>
    </submittedName>
</protein>
<dbReference type="EMBL" id="CP062222">
    <property type="protein sequence ID" value="QTC93070.1"/>
    <property type="molecule type" value="Genomic_DNA"/>
</dbReference>
<dbReference type="GO" id="GO:0003677">
    <property type="term" value="F:DNA binding"/>
    <property type="evidence" value="ECO:0007669"/>
    <property type="project" value="UniProtKB-KW"/>
</dbReference>
<dbReference type="RefSeq" id="WP_207932346.1">
    <property type="nucleotide sequence ID" value="NZ_CP062222.1"/>
</dbReference>
<name>A0A975GZW9_9CAUL</name>
<reference evidence="1" key="1">
    <citation type="submission" date="2020-09" db="EMBL/GenBank/DDBJ databases">
        <title>Brevundimonas sp. LVF2 isolated from a puddle in Goettingen, Germany.</title>
        <authorList>
            <person name="Friedrich I."/>
            <person name="Klassen A."/>
            <person name="Hannes N."/>
            <person name="Schneider D."/>
            <person name="Hertel R."/>
            <person name="Daniel R."/>
        </authorList>
    </citation>
    <scope>NUCLEOTIDE SEQUENCE</scope>
    <source>
        <strain evidence="1">LVF2</strain>
    </source>
</reference>
<dbReference type="Proteomes" id="UP000663918">
    <property type="component" value="Chromosome"/>
</dbReference>
<sequence>MTHAELRALLFALPGVEDGTSYGEPSFKVAGKFLTWVRPQLDDSIVVHLDSLDERELLIEMDPATFHFTDHYKDHPLVLARIATVGPEWLKVMLARRWRKQAPRSLSKAHPRLPGEA</sequence>
<dbReference type="InterPro" id="IPR058532">
    <property type="entry name" value="YjbR/MT2646/Rv2570-like"/>
</dbReference>
<proteinExistence type="predicted"/>
<dbReference type="Pfam" id="PF04237">
    <property type="entry name" value="YjbR"/>
    <property type="match status" value="1"/>
</dbReference>
<dbReference type="KEGG" id="bgoe:IFJ75_09615"/>
<organism evidence="1 2">
    <name type="scientific">Brevundimonas goettingensis</name>
    <dbReference type="NCBI Taxonomy" id="2774190"/>
    <lineage>
        <taxon>Bacteria</taxon>
        <taxon>Pseudomonadati</taxon>
        <taxon>Pseudomonadota</taxon>
        <taxon>Alphaproteobacteria</taxon>
        <taxon>Caulobacterales</taxon>
        <taxon>Caulobacteraceae</taxon>
        <taxon>Brevundimonas</taxon>
    </lineage>
</organism>
<keyword evidence="2" id="KW-1185">Reference proteome</keyword>